<evidence type="ECO:0000313" key="2">
    <source>
        <dbReference type="EMBL" id="GAU97945.1"/>
    </source>
</evidence>
<dbReference type="GO" id="GO:0005654">
    <property type="term" value="C:nucleoplasm"/>
    <property type="evidence" value="ECO:0007669"/>
    <property type="project" value="TreeGrafter"/>
</dbReference>
<feature type="region of interest" description="Disordered" evidence="1">
    <location>
        <begin position="166"/>
        <end position="189"/>
    </location>
</feature>
<dbReference type="AlphaFoldDB" id="A0A1D1VAV0"/>
<dbReference type="GO" id="GO:0070202">
    <property type="term" value="P:regulation of establishment of protein localization to chromosome"/>
    <property type="evidence" value="ECO:0007669"/>
    <property type="project" value="TreeGrafter"/>
</dbReference>
<reference evidence="2 3" key="1">
    <citation type="journal article" date="2016" name="Nat. Commun.">
        <title>Extremotolerant tardigrade genome and improved radiotolerance of human cultured cells by tardigrade-unique protein.</title>
        <authorList>
            <person name="Hashimoto T."/>
            <person name="Horikawa D.D."/>
            <person name="Saito Y."/>
            <person name="Kuwahara H."/>
            <person name="Kozuka-Hata H."/>
            <person name="Shin-I T."/>
            <person name="Minakuchi Y."/>
            <person name="Ohishi K."/>
            <person name="Motoyama A."/>
            <person name="Aizu T."/>
            <person name="Enomoto A."/>
            <person name="Kondo K."/>
            <person name="Tanaka S."/>
            <person name="Hara Y."/>
            <person name="Koshikawa S."/>
            <person name="Sagara H."/>
            <person name="Miura T."/>
            <person name="Yokobori S."/>
            <person name="Miyagawa K."/>
            <person name="Suzuki Y."/>
            <person name="Kubo T."/>
            <person name="Oyama M."/>
            <person name="Kohara Y."/>
            <person name="Fujiyama A."/>
            <person name="Arakawa K."/>
            <person name="Katayama T."/>
            <person name="Toyoda A."/>
            <person name="Kunieda T."/>
        </authorList>
    </citation>
    <scope>NUCLEOTIDE SEQUENCE [LARGE SCALE GENOMIC DNA]</scope>
    <source>
        <strain evidence="2 3">YOKOZUNA-1</strain>
    </source>
</reference>
<dbReference type="GO" id="GO:0000228">
    <property type="term" value="C:nuclear chromosome"/>
    <property type="evidence" value="ECO:0007669"/>
    <property type="project" value="TreeGrafter"/>
</dbReference>
<keyword evidence="3" id="KW-1185">Reference proteome</keyword>
<feature type="compositionally biased region" description="Polar residues" evidence="1">
    <location>
        <begin position="86"/>
        <end position="110"/>
    </location>
</feature>
<comment type="caution">
    <text evidence="2">The sequence shown here is derived from an EMBL/GenBank/DDBJ whole genome shotgun (WGS) entry which is preliminary data.</text>
</comment>
<gene>
    <name evidence="2" type="primary">RvY_09163-1</name>
    <name evidence="2" type="synonym">RvY_09163.1</name>
    <name evidence="2" type="ORF">RvY_09163</name>
</gene>
<evidence type="ECO:0000256" key="1">
    <source>
        <dbReference type="SAM" id="MobiDB-lite"/>
    </source>
</evidence>
<evidence type="ECO:0000313" key="3">
    <source>
        <dbReference type="Proteomes" id="UP000186922"/>
    </source>
</evidence>
<organism evidence="2 3">
    <name type="scientific">Ramazzottius varieornatus</name>
    <name type="common">Water bear</name>
    <name type="synonym">Tardigrade</name>
    <dbReference type="NCBI Taxonomy" id="947166"/>
    <lineage>
        <taxon>Eukaryota</taxon>
        <taxon>Metazoa</taxon>
        <taxon>Ecdysozoa</taxon>
        <taxon>Tardigrada</taxon>
        <taxon>Eutardigrada</taxon>
        <taxon>Parachela</taxon>
        <taxon>Hypsibioidea</taxon>
        <taxon>Ramazzottiidae</taxon>
        <taxon>Ramazzottius</taxon>
    </lineage>
</organism>
<dbReference type="PANTHER" id="PTHR34347:SF1">
    <property type="entry name" value="DNA REPAIR-SCAFFOLDING PROTEIN"/>
    <property type="match status" value="1"/>
</dbReference>
<dbReference type="GO" id="GO:0000724">
    <property type="term" value="P:double-strand break repair via homologous recombination"/>
    <property type="evidence" value="ECO:0007669"/>
    <property type="project" value="TreeGrafter"/>
</dbReference>
<proteinExistence type="predicted"/>
<feature type="region of interest" description="Disordered" evidence="1">
    <location>
        <begin position="1"/>
        <end position="151"/>
    </location>
</feature>
<accession>A0A1D1VAV0</accession>
<dbReference type="Proteomes" id="UP000186922">
    <property type="component" value="Unassembled WGS sequence"/>
</dbReference>
<sequence>MRGFKNLPFPTRPVARKPVSICINTPSTGGSETVTAEDRPHKPPQSEQKNRRIVKDAPPVIDDSDTSQEDDPMSDVQRTKKRLDTSRVSAISSTLPQTRPPFTSVNTQKDNPFMDSGSIIPVKRSIYTSSAAVESASEPKTPELCCDDDETSSPVVAYKKRFVKQQLIEDDDDLPSSASKGKRTSEDEVKVEIDLDTSLLIEEGSSSHGKDDVKETVITSELEEDSPDVLMGPPRATGWDYDMATSEPPATSFRPLFNPGTPPPPKVKPPKFLRDGLAARLTKIATREQADRGFWKHNHSLSVLPSTGGAPSSSSQATSLTLKVLSIDPPECSLACVRGLVLKKRTITSTVPSGSVLTSGTVSTAVTEPEVQVFLPAAEARQSDVQPGVTIRIFQPWRELPSPDGAGVFVLCPYYFLVVNRRGRRSPAGSFRI</sequence>
<dbReference type="InterPro" id="IPR053054">
    <property type="entry name" value="DNA_repair-scaffolding"/>
</dbReference>
<name>A0A1D1VAV0_RAMVA</name>
<dbReference type="EMBL" id="BDGG01000004">
    <property type="protein sequence ID" value="GAU97945.1"/>
    <property type="molecule type" value="Genomic_DNA"/>
</dbReference>
<feature type="compositionally biased region" description="Polar residues" evidence="1">
    <location>
        <begin position="22"/>
        <end position="34"/>
    </location>
</feature>
<dbReference type="PANTHER" id="PTHR34347">
    <property type="entry name" value="DNA REPAIR-SCAFFOLDING PROTEIN SPIDR"/>
    <property type="match status" value="1"/>
</dbReference>
<protein>
    <submittedName>
        <fullName evidence="2">Uncharacterized protein</fullName>
    </submittedName>
</protein>
<feature type="compositionally biased region" description="Acidic residues" evidence="1">
    <location>
        <begin position="62"/>
        <end position="73"/>
    </location>
</feature>